<dbReference type="AlphaFoldDB" id="A0A8T1TBT1"/>
<dbReference type="EMBL" id="JAHGAV010000017">
    <property type="protein sequence ID" value="KAG6938447.1"/>
    <property type="molecule type" value="Genomic_DNA"/>
</dbReference>
<dbReference type="SUPFAM" id="SSF57256">
    <property type="entry name" value="Elafin-like"/>
    <property type="match status" value="2"/>
</dbReference>
<feature type="non-terminal residue" evidence="4">
    <location>
        <position position="178"/>
    </location>
</feature>
<sequence length="178" mass="18400">ALGKDPAPGSTMKSGAIVLLGLLALWAQLPPASAQVRPGACPKPQGLGLCVERCRGDYSCPPGQKCCSNGCGHVCMKAIIQPRVRPGACPKPQGLGLCVERCRGDYSCPPGRKCCGNGCGHVCKKAIIRLRVHPEPAPSPRPGDLCGGMQWRHSCPPDKSAAVTGVATSGQEANPLRG</sequence>
<feature type="region of interest" description="Disordered" evidence="1">
    <location>
        <begin position="156"/>
        <end position="178"/>
    </location>
</feature>
<dbReference type="SMART" id="SM00217">
    <property type="entry name" value="WAP"/>
    <property type="match status" value="2"/>
</dbReference>
<comment type="caution">
    <text evidence="4">The sequence shown here is derived from an EMBL/GenBank/DDBJ whole genome shotgun (WGS) entry which is preliminary data.</text>
</comment>
<proteinExistence type="predicted"/>
<dbReference type="OrthoDB" id="4473401at2759"/>
<feature type="domain" description="WAP" evidence="3">
    <location>
        <begin position="34"/>
        <end position="79"/>
    </location>
</feature>
<dbReference type="InterPro" id="IPR050514">
    <property type="entry name" value="WAP_four-disulfide_core"/>
</dbReference>
<feature type="signal peptide" evidence="2">
    <location>
        <begin position="1"/>
        <end position="34"/>
    </location>
</feature>
<keyword evidence="2" id="KW-0732">Signal</keyword>
<feature type="chain" id="PRO_5035779268" evidence="2">
    <location>
        <begin position="35"/>
        <end position="178"/>
    </location>
</feature>
<dbReference type="InterPro" id="IPR008197">
    <property type="entry name" value="WAP_dom"/>
</dbReference>
<evidence type="ECO:0000259" key="3">
    <source>
        <dbReference type="PROSITE" id="PS51390"/>
    </source>
</evidence>
<feature type="non-terminal residue" evidence="4">
    <location>
        <position position="1"/>
    </location>
</feature>
<evidence type="ECO:0000313" key="4">
    <source>
        <dbReference type="EMBL" id="KAG6938447.1"/>
    </source>
</evidence>
<dbReference type="PROSITE" id="PS51390">
    <property type="entry name" value="WAP"/>
    <property type="match status" value="2"/>
</dbReference>
<dbReference type="Gene3D" id="4.10.75.10">
    <property type="entry name" value="Elafin-like"/>
    <property type="match status" value="2"/>
</dbReference>
<dbReference type="Proteomes" id="UP000765507">
    <property type="component" value="Unassembled WGS sequence"/>
</dbReference>
<protein>
    <submittedName>
        <fullName evidence="4">WAP four-disulfide core domain 3</fullName>
    </submittedName>
</protein>
<dbReference type="CDD" id="cd00199">
    <property type="entry name" value="WAP"/>
    <property type="match status" value="2"/>
</dbReference>
<gene>
    <name evidence="4" type="ORF">G0U57_005708</name>
</gene>
<dbReference type="PRINTS" id="PR00003">
    <property type="entry name" value="4DISULPHCORE"/>
</dbReference>
<feature type="domain" description="WAP" evidence="3">
    <location>
        <begin position="82"/>
        <end position="127"/>
    </location>
</feature>
<dbReference type="InterPro" id="IPR036645">
    <property type="entry name" value="Elafin-like_sf"/>
</dbReference>
<dbReference type="Pfam" id="PF00095">
    <property type="entry name" value="WAP"/>
    <property type="match status" value="2"/>
</dbReference>
<name>A0A8T1TBT1_CHESE</name>
<accession>A0A8T1TBT1</accession>
<organism evidence="4 5">
    <name type="scientific">Chelydra serpentina</name>
    <name type="common">Snapping turtle</name>
    <name type="synonym">Testudo serpentina</name>
    <dbReference type="NCBI Taxonomy" id="8475"/>
    <lineage>
        <taxon>Eukaryota</taxon>
        <taxon>Metazoa</taxon>
        <taxon>Chordata</taxon>
        <taxon>Craniata</taxon>
        <taxon>Vertebrata</taxon>
        <taxon>Euteleostomi</taxon>
        <taxon>Archelosauria</taxon>
        <taxon>Testudinata</taxon>
        <taxon>Testudines</taxon>
        <taxon>Cryptodira</taxon>
        <taxon>Durocryptodira</taxon>
        <taxon>Americhelydia</taxon>
        <taxon>Chelydroidea</taxon>
        <taxon>Chelydridae</taxon>
        <taxon>Chelydra</taxon>
    </lineage>
</organism>
<evidence type="ECO:0000313" key="5">
    <source>
        <dbReference type="Proteomes" id="UP000765507"/>
    </source>
</evidence>
<dbReference type="GO" id="GO:0019731">
    <property type="term" value="P:antibacterial humoral response"/>
    <property type="evidence" value="ECO:0007669"/>
    <property type="project" value="TreeGrafter"/>
</dbReference>
<reference evidence="4 5" key="1">
    <citation type="journal article" date="2020" name="G3 (Bethesda)">
        <title>Draft Genome of the Common Snapping Turtle, Chelydra serpentina, a Model for Phenotypic Plasticity in Reptiles.</title>
        <authorList>
            <person name="Das D."/>
            <person name="Singh S.K."/>
            <person name="Bierstedt J."/>
            <person name="Erickson A."/>
            <person name="Galli G.L.J."/>
            <person name="Crossley D.A. 2nd"/>
            <person name="Rhen T."/>
        </authorList>
    </citation>
    <scope>NUCLEOTIDE SEQUENCE [LARGE SCALE GENOMIC DNA]</scope>
    <source>
        <strain evidence="4">KW</strain>
    </source>
</reference>
<keyword evidence="5" id="KW-1185">Reference proteome</keyword>
<dbReference type="GO" id="GO:0045087">
    <property type="term" value="P:innate immune response"/>
    <property type="evidence" value="ECO:0007669"/>
    <property type="project" value="TreeGrafter"/>
</dbReference>
<dbReference type="PANTHER" id="PTHR19441:SF91">
    <property type="entry name" value="WAP DOMAIN-CONTAINING PROTEIN"/>
    <property type="match status" value="1"/>
</dbReference>
<dbReference type="PANTHER" id="PTHR19441">
    <property type="entry name" value="WHEY ACDIC PROTEIN WAP"/>
    <property type="match status" value="1"/>
</dbReference>
<dbReference type="GO" id="GO:0004867">
    <property type="term" value="F:serine-type endopeptidase inhibitor activity"/>
    <property type="evidence" value="ECO:0007669"/>
    <property type="project" value="TreeGrafter"/>
</dbReference>
<dbReference type="GO" id="GO:0005615">
    <property type="term" value="C:extracellular space"/>
    <property type="evidence" value="ECO:0007669"/>
    <property type="project" value="TreeGrafter"/>
</dbReference>
<evidence type="ECO:0000256" key="2">
    <source>
        <dbReference type="SAM" id="SignalP"/>
    </source>
</evidence>
<evidence type="ECO:0000256" key="1">
    <source>
        <dbReference type="SAM" id="MobiDB-lite"/>
    </source>
</evidence>